<dbReference type="Proteomes" id="UP000250140">
    <property type="component" value="Unassembled WGS sequence"/>
</dbReference>
<dbReference type="AlphaFoldDB" id="A0A8E2JZ18"/>
<name>A0A8E2JZ18_9PEZI</name>
<dbReference type="OrthoDB" id="3993201at2759"/>
<dbReference type="EMBL" id="KV748515">
    <property type="protein sequence ID" value="OCL14870.1"/>
    <property type="molecule type" value="Genomic_DNA"/>
</dbReference>
<proteinExistence type="predicted"/>
<dbReference type="Gene3D" id="1.10.720.30">
    <property type="entry name" value="SAP domain"/>
    <property type="match status" value="1"/>
</dbReference>
<organism evidence="2 3">
    <name type="scientific">Glonium stellatum</name>
    <dbReference type="NCBI Taxonomy" id="574774"/>
    <lineage>
        <taxon>Eukaryota</taxon>
        <taxon>Fungi</taxon>
        <taxon>Dikarya</taxon>
        <taxon>Ascomycota</taxon>
        <taxon>Pezizomycotina</taxon>
        <taxon>Dothideomycetes</taxon>
        <taxon>Pleosporomycetidae</taxon>
        <taxon>Gloniales</taxon>
        <taxon>Gloniaceae</taxon>
        <taxon>Glonium</taxon>
    </lineage>
</organism>
<dbReference type="Pfam" id="PF02037">
    <property type="entry name" value="SAP"/>
    <property type="match status" value="1"/>
</dbReference>
<dbReference type="InterPro" id="IPR003034">
    <property type="entry name" value="SAP_dom"/>
</dbReference>
<gene>
    <name evidence="2" type="ORF">AOQ84DRAFT_191157</name>
</gene>
<evidence type="ECO:0000313" key="3">
    <source>
        <dbReference type="Proteomes" id="UP000250140"/>
    </source>
</evidence>
<sequence length="249" mass="26502">MAASRASSLRALNQLAAGSRQVRRLHITGSATYSSLLTSERPAINVPRDLAGLRVECHKRHLPTAGTKAELMDRLSAHELVNTHSYSTAMNSESKRPIIPTPSSLPPIRHFNTSRTLKAVNDSSTIDFAFLPDFDPESEAASILRVPLLPSTVLSSTSALSSYAVEAEDAVMRPEIITVSADSTHISAPSAMAEVSDNASIDFQGMAEKVSAAAAKFKAGSIDETASMAKQVWNGFLDDLLGPKQGAKA</sequence>
<accession>A0A8E2JZ18</accession>
<protein>
    <recommendedName>
        <fullName evidence="1">SAP domain-containing protein</fullName>
    </recommendedName>
</protein>
<evidence type="ECO:0000313" key="2">
    <source>
        <dbReference type="EMBL" id="OCL14870.1"/>
    </source>
</evidence>
<dbReference type="InterPro" id="IPR036361">
    <property type="entry name" value="SAP_dom_sf"/>
</dbReference>
<evidence type="ECO:0000259" key="1">
    <source>
        <dbReference type="Pfam" id="PF02037"/>
    </source>
</evidence>
<feature type="domain" description="SAP" evidence="1">
    <location>
        <begin position="51"/>
        <end position="76"/>
    </location>
</feature>
<keyword evidence="3" id="KW-1185">Reference proteome</keyword>
<reference evidence="2 3" key="1">
    <citation type="journal article" date="2016" name="Nat. Commun.">
        <title>Ectomycorrhizal ecology is imprinted in the genome of the dominant symbiotic fungus Cenococcum geophilum.</title>
        <authorList>
            <consortium name="DOE Joint Genome Institute"/>
            <person name="Peter M."/>
            <person name="Kohler A."/>
            <person name="Ohm R.A."/>
            <person name="Kuo A."/>
            <person name="Krutzmann J."/>
            <person name="Morin E."/>
            <person name="Arend M."/>
            <person name="Barry K.W."/>
            <person name="Binder M."/>
            <person name="Choi C."/>
            <person name="Clum A."/>
            <person name="Copeland A."/>
            <person name="Grisel N."/>
            <person name="Haridas S."/>
            <person name="Kipfer T."/>
            <person name="LaButti K."/>
            <person name="Lindquist E."/>
            <person name="Lipzen A."/>
            <person name="Maire R."/>
            <person name="Meier B."/>
            <person name="Mihaltcheva S."/>
            <person name="Molinier V."/>
            <person name="Murat C."/>
            <person name="Poggeler S."/>
            <person name="Quandt C.A."/>
            <person name="Sperisen C."/>
            <person name="Tritt A."/>
            <person name="Tisserant E."/>
            <person name="Crous P.W."/>
            <person name="Henrissat B."/>
            <person name="Nehls U."/>
            <person name="Egli S."/>
            <person name="Spatafora J.W."/>
            <person name="Grigoriev I.V."/>
            <person name="Martin F.M."/>
        </authorList>
    </citation>
    <scope>NUCLEOTIDE SEQUENCE [LARGE SCALE GENOMIC DNA]</scope>
    <source>
        <strain evidence="2 3">CBS 207.34</strain>
    </source>
</reference>